<keyword evidence="5" id="KW-1185">Reference proteome</keyword>
<name>A0ABR2TBA9_9ROSI</name>
<keyword evidence="1" id="KW-0862">Zinc</keyword>
<proteinExistence type="predicted"/>
<dbReference type="EMBL" id="JBBPBN010000007">
    <property type="protein sequence ID" value="KAK9034565.1"/>
    <property type="molecule type" value="Genomic_DNA"/>
</dbReference>
<protein>
    <recommendedName>
        <fullName evidence="3">CCHC-type domain-containing protein</fullName>
    </recommendedName>
</protein>
<evidence type="ECO:0000256" key="2">
    <source>
        <dbReference type="SAM" id="MobiDB-lite"/>
    </source>
</evidence>
<dbReference type="InterPro" id="IPR040256">
    <property type="entry name" value="At4g02000-like"/>
</dbReference>
<dbReference type="PANTHER" id="PTHR31286:SF173">
    <property type="entry name" value="DUF4283 DOMAIN-CONTAINING PROTEIN"/>
    <property type="match status" value="1"/>
</dbReference>
<feature type="region of interest" description="Disordered" evidence="2">
    <location>
        <begin position="440"/>
        <end position="464"/>
    </location>
</feature>
<gene>
    <name evidence="4" type="ORF">V6N11_050724</name>
</gene>
<accession>A0ABR2TBA9</accession>
<feature type="compositionally biased region" description="Polar residues" evidence="2">
    <location>
        <begin position="445"/>
        <end position="464"/>
    </location>
</feature>
<dbReference type="PANTHER" id="PTHR31286">
    <property type="entry name" value="GLYCINE-RICH CELL WALL STRUCTURAL PROTEIN 1.8-LIKE"/>
    <property type="match status" value="1"/>
</dbReference>
<dbReference type="PROSITE" id="PS50158">
    <property type="entry name" value="ZF_CCHC"/>
    <property type="match status" value="1"/>
</dbReference>
<evidence type="ECO:0000259" key="3">
    <source>
        <dbReference type="PROSITE" id="PS50158"/>
    </source>
</evidence>
<sequence length="530" mass="58194">MGEPTPSEDPRLPKKQRRRDEEPPDKSAPPALADPSIDGASTPAIEFPKPPVSYKDAVMGDSNSCQNEDYIPIDDDDIDLLDDDVRVGVAGGVPFIDFSPRVQNLAEKSLDFTLVLKILGRRVGYSALYNRLVNIWKPSKEIKLIDIENDHFLVKFSSRSDYIAALTGGPWTIYGHYITVEPWSPDFDPSQAYPSRIMAWVRLPGLPITWYKRSLIEAIGSCIGSVTKIDYQTDNGCRGRFARMAVKINLKQPLISKIVINGRTQIVEYESLPIVCFDCGVYGHVTDHCPTHRTPGVTPGSDSVMPDAPAPQPPLDPYGPWMLIENRRRRPSKSTPQPKVVDVSKESIVRNSRYNPIYIENDPVSKDLIAAAVTPSTDARPDTGFQIVINDSNVPESNLILDVATTPPSPGGKSKLKSKTPIVLRNSASIALKPRDMNVMPRKSINGTGLSASSSKTRMQTKRLNPSKHTTIVMSASDPPISLSHNNLRLEHSSSSQVNPGLNGSVTILQCDSDSARIVEQTSGISAMQH</sequence>
<feature type="region of interest" description="Disordered" evidence="2">
    <location>
        <begin position="293"/>
        <end position="317"/>
    </location>
</feature>
<dbReference type="InterPro" id="IPR025558">
    <property type="entry name" value="DUF4283"/>
</dbReference>
<feature type="compositionally biased region" description="Basic and acidic residues" evidence="2">
    <location>
        <begin position="8"/>
        <end position="25"/>
    </location>
</feature>
<keyword evidence="1" id="KW-0479">Metal-binding</keyword>
<feature type="region of interest" description="Disordered" evidence="2">
    <location>
        <begin position="1"/>
        <end position="53"/>
    </location>
</feature>
<reference evidence="4 5" key="1">
    <citation type="journal article" date="2024" name="G3 (Bethesda)">
        <title>Genome assembly of Hibiscus sabdariffa L. provides insights into metabolisms of medicinal natural products.</title>
        <authorList>
            <person name="Kim T."/>
        </authorList>
    </citation>
    <scope>NUCLEOTIDE SEQUENCE [LARGE SCALE GENOMIC DNA]</scope>
    <source>
        <strain evidence="4">TK-2024</strain>
        <tissue evidence="4">Old leaves</tissue>
    </source>
</reference>
<evidence type="ECO:0000313" key="4">
    <source>
        <dbReference type="EMBL" id="KAK9034565.1"/>
    </source>
</evidence>
<evidence type="ECO:0000313" key="5">
    <source>
        <dbReference type="Proteomes" id="UP001396334"/>
    </source>
</evidence>
<feature type="compositionally biased region" description="Pro residues" evidence="2">
    <location>
        <begin position="308"/>
        <end position="317"/>
    </location>
</feature>
<organism evidence="4 5">
    <name type="scientific">Hibiscus sabdariffa</name>
    <name type="common">roselle</name>
    <dbReference type="NCBI Taxonomy" id="183260"/>
    <lineage>
        <taxon>Eukaryota</taxon>
        <taxon>Viridiplantae</taxon>
        <taxon>Streptophyta</taxon>
        <taxon>Embryophyta</taxon>
        <taxon>Tracheophyta</taxon>
        <taxon>Spermatophyta</taxon>
        <taxon>Magnoliopsida</taxon>
        <taxon>eudicotyledons</taxon>
        <taxon>Gunneridae</taxon>
        <taxon>Pentapetalae</taxon>
        <taxon>rosids</taxon>
        <taxon>malvids</taxon>
        <taxon>Malvales</taxon>
        <taxon>Malvaceae</taxon>
        <taxon>Malvoideae</taxon>
        <taxon>Hibiscus</taxon>
    </lineage>
</organism>
<dbReference type="Proteomes" id="UP001396334">
    <property type="component" value="Unassembled WGS sequence"/>
</dbReference>
<comment type="caution">
    <text evidence="4">The sequence shown here is derived from an EMBL/GenBank/DDBJ whole genome shotgun (WGS) entry which is preliminary data.</text>
</comment>
<keyword evidence="1" id="KW-0863">Zinc-finger</keyword>
<dbReference type="InterPro" id="IPR001878">
    <property type="entry name" value="Znf_CCHC"/>
</dbReference>
<evidence type="ECO:0000256" key="1">
    <source>
        <dbReference type="PROSITE-ProRule" id="PRU00047"/>
    </source>
</evidence>
<feature type="domain" description="CCHC-type" evidence="3">
    <location>
        <begin position="276"/>
        <end position="290"/>
    </location>
</feature>
<dbReference type="Pfam" id="PF14111">
    <property type="entry name" value="DUF4283"/>
    <property type="match status" value="1"/>
</dbReference>